<evidence type="ECO:0000256" key="1">
    <source>
        <dbReference type="SAM" id="SignalP"/>
    </source>
</evidence>
<feature type="chain" id="PRO_5046586780" evidence="1">
    <location>
        <begin position="21"/>
        <end position="206"/>
    </location>
</feature>
<accession>A0ABT5MS78</accession>
<comment type="caution">
    <text evidence="2">The sequence shown here is derived from an EMBL/GenBank/DDBJ whole genome shotgun (WGS) entry which is preliminary data.</text>
</comment>
<feature type="signal peptide" evidence="1">
    <location>
        <begin position="1"/>
        <end position="20"/>
    </location>
</feature>
<dbReference type="Proteomes" id="UP001221909">
    <property type="component" value="Unassembled WGS sequence"/>
</dbReference>
<sequence length="206" mass="23700">MKLKKLWLIPLLFSSATTFAKVDVSPLFIQLSDAMAEMKKGEFAKSQQNLTALEQSFLNIEQNDSTAGVLVKEALDKAIKTPNADNLETLAKNLYAFEKEQNPVDYRKKQQEFIEKMTPLYVELNLATQTKEIDKIKQAARNFGKNWAKYEKSVREMSLTHYGQFERILGLMRIVVTAEKPDLLKIEERVTELGNIMQEFSQFVIK</sequence>
<protein>
    <submittedName>
        <fullName evidence="2">Fe2+/Pb2+ permease</fullName>
    </submittedName>
</protein>
<proteinExistence type="predicted"/>
<dbReference type="EMBL" id="JAQSJE010000009">
    <property type="protein sequence ID" value="MDD0824900.1"/>
    <property type="molecule type" value="Genomic_DNA"/>
</dbReference>
<keyword evidence="3" id="KW-1185">Reference proteome</keyword>
<gene>
    <name evidence="2" type="ORF">PTQ27_10560</name>
</gene>
<name>A0ABT5MS78_9PAST</name>
<keyword evidence="1" id="KW-0732">Signal</keyword>
<dbReference type="RefSeq" id="WP_273748710.1">
    <property type="nucleotide sequence ID" value="NZ_JAQSJE010000009.1"/>
</dbReference>
<reference evidence="2 3" key="1">
    <citation type="submission" date="2023-02" db="EMBL/GenBank/DDBJ databases">
        <title>Mannheimia cairiniae sp. nov., a novel species of Mannheimia obtained from moscovy ducks (Cairina moschata) and reclassification of Mannheimia ovis as heterotypic synonym of Mannheimia pernigra.</title>
        <authorList>
            <person name="Christensen H."/>
        </authorList>
    </citation>
    <scope>NUCLEOTIDE SEQUENCE [LARGE SCALE GENOMIC DNA]</scope>
    <source>
        <strain evidence="2 3">AT1</strain>
    </source>
</reference>
<evidence type="ECO:0000313" key="3">
    <source>
        <dbReference type="Proteomes" id="UP001221909"/>
    </source>
</evidence>
<organism evidence="2 3">
    <name type="scientific">Mannheimia cairinae</name>
    <dbReference type="NCBI Taxonomy" id="3025936"/>
    <lineage>
        <taxon>Bacteria</taxon>
        <taxon>Pseudomonadati</taxon>
        <taxon>Pseudomonadota</taxon>
        <taxon>Gammaproteobacteria</taxon>
        <taxon>Pasteurellales</taxon>
        <taxon>Pasteurellaceae</taxon>
        <taxon>Mannheimia</taxon>
    </lineage>
</organism>
<evidence type="ECO:0000313" key="2">
    <source>
        <dbReference type="EMBL" id="MDD0824900.1"/>
    </source>
</evidence>